<feature type="chain" id="PRO_5025663241" evidence="10">
    <location>
        <begin position="20"/>
        <end position="180"/>
    </location>
</feature>
<keyword evidence="6 9" id="KW-0472">Membrane</keyword>
<evidence type="ECO:0000256" key="4">
    <source>
        <dbReference type="ARBA" id="ARBA00022729"/>
    </source>
</evidence>
<proteinExistence type="inferred from homology"/>
<evidence type="ECO:0000256" key="9">
    <source>
        <dbReference type="SAM" id="Phobius"/>
    </source>
</evidence>
<keyword evidence="5 9" id="KW-1133">Transmembrane helix</keyword>
<evidence type="ECO:0000256" key="7">
    <source>
        <dbReference type="ARBA" id="ARBA00023180"/>
    </source>
</evidence>
<dbReference type="AlphaFoldDB" id="A0A6B0V015"/>
<dbReference type="GO" id="GO:0031410">
    <property type="term" value="C:cytoplasmic vesicle"/>
    <property type="evidence" value="ECO:0007669"/>
    <property type="project" value="TreeGrafter"/>
</dbReference>
<accession>A0A6B0V015</accession>
<evidence type="ECO:0000256" key="10">
    <source>
        <dbReference type="SAM" id="SignalP"/>
    </source>
</evidence>
<evidence type="ECO:0000256" key="2">
    <source>
        <dbReference type="ARBA" id="ARBA00005341"/>
    </source>
</evidence>
<evidence type="ECO:0000256" key="3">
    <source>
        <dbReference type="ARBA" id="ARBA00022692"/>
    </source>
</evidence>
<feature type="region of interest" description="Disordered" evidence="8">
    <location>
        <begin position="37"/>
        <end position="77"/>
    </location>
</feature>
<dbReference type="Pfam" id="PF05283">
    <property type="entry name" value="MGC-24"/>
    <property type="match status" value="1"/>
</dbReference>
<feature type="transmembrane region" description="Helical" evidence="9">
    <location>
        <begin position="145"/>
        <end position="166"/>
    </location>
</feature>
<dbReference type="PANTHER" id="PTHR11337:SF8">
    <property type="entry name" value="VISGUN, ISOFORM E"/>
    <property type="match status" value="1"/>
</dbReference>
<reference evidence="11" key="1">
    <citation type="submission" date="2019-12" db="EMBL/GenBank/DDBJ databases">
        <title>An insight into the sialome of adult female Ixodes ricinus ticks feeding for 6 days.</title>
        <authorList>
            <person name="Perner J."/>
            <person name="Ribeiro J.M.C."/>
        </authorList>
    </citation>
    <scope>NUCLEOTIDE SEQUENCE</scope>
    <source>
        <strain evidence="11">Semi-engorged</strain>
        <tissue evidence="11">Salivary glands</tissue>
    </source>
</reference>
<organism evidence="11">
    <name type="scientific">Ixodes ricinus</name>
    <name type="common">Common tick</name>
    <name type="synonym">Acarus ricinus</name>
    <dbReference type="NCBI Taxonomy" id="34613"/>
    <lineage>
        <taxon>Eukaryota</taxon>
        <taxon>Metazoa</taxon>
        <taxon>Ecdysozoa</taxon>
        <taxon>Arthropoda</taxon>
        <taxon>Chelicerata</taxon>
        <taxon>Arachnida</taxon>
        <taxon>Acari</taxon>
        <taxon>Parasitiformes</taxon>
        <taxon>Ixodida</taxon>
        <taxon>Ixodoidea</taxon>
        <taxon>Ixodidae</taxon>
        <taxon>Ixodinae</taxon>
        <taxon>Ixodes</taxon>
    </lineage>
</organism>
<keyword evidence="7" id="KW-0325">Glycoprotein</keyword>
<evidence type="ECO:0000256" key="6">
    <source>
        <dbReference type="ARBA" id="ARBA00023136"/>
    </source>
</evidence>
<evidence type="ECO:0000256" key="5">
    <source>
        <dbReference type="ARBA" id="ARBA00022989"/>
    </source>
</evidence>
<protein>
    <submittedName>
        <fullName evidence="11">Putative mucin core protein</fullName>
    </submittedName>
</protein>
<comment type="subcellular location">
    <subcellularLocation>
        <location evidence="1">Membrane</location>
        <topology evidence="1">Single-pass type I membrane protein</topology>
    </subcellularLocation>
</comment>
<dbReference type="GO" id="GO:0016020">
    <property type="term" value="C:membrane"/>
    <property type="evidence" value="ECO:0007669"/>
    <property type="project" value="UniProtKB-SubCell"/>
</dbReference>
<name>A0A6B0V015_IXORI</name>
<keyword evidence="4 10" id="KW-0732">Signal</keyword>
<evidence type="ECO:0000313" key="11">
    <source>
        <dbReference type="EMBL" id="MXU95166.1"/>
    </source>
</evidence>
<dbReference type="PANTHER" id="PTHR11337">
    <property type="entry name" value="MUCIN/PORIMIN"/>
    <property type="match status" value="1"/>
</dbReference>
<dbReference type="InterPro" id="IPR007947">
    <property type="entry name" value="CD164_MGC24"/>
</dbReference>
<comment type="similarity">
    <text evidence="2">Belongs to the CD164 family.</text>
</comment>
<sequence length="180" mass="18054">MKLAAIAVLLCALAHCVLGADLPDVPTTVPALLDGAASVPSAPQKNTTTTEPPVTTLNGTTVAPSTPTTNGTTVAPPLTTANGTTVAPPLPTANGTTVAPPLTTANGTTVAPLSTTTNGTEAPTTPAAVPTAAPSGQLPERHFDALSFVGGIILSLGCLAILYVGFKFYKARTERNYHTL</sequence>
<feature type="compositionally biased region" description="Low complexity" evidence="8">
    <location>
        <begin position="47"/>
        <end position="61"/>
    </location>
</feature>
<keyword evidence="3 9" id="KW-0812">Transmembrane</keyword>
<dbReference type="EMBL" id="GIFC01013083">
    <property type="protein sequence ID" value="MXU95166.1"/>
    <property type="molecule type" value="Transcribed_RNA"/>
</dbReference>
<evidence type="ECO:0000256" key="8">
    <source>
        <dbReference type="SAM" id="MobiDB-lite"/>
    </source>
</evidence>
<feature type="compositionally biased region" description="Polar residues" evidence="8">
    <location>
        <begin position="62"/>
        <end position="77"/>
    </location>
</feature>
<feature type="signal peptide" evidence="10">
    <location>
        <begin position="1"/>
        <end position="19"/>
    </location>
</feature>
<evidence type="ECO:0000256" key="1">
    <source>
        <dbReference type="ARBA" id="ARBA00004479"/>
    </source>
</evidence>